<dbReference type="EMBL" id="JAUSTY010000018">
    <property type="protein sequence ID" value="MDQ0167641.1"/>
    <property type="molecule type" value="Genomic_DNA"/>
</dbReference>
<feature type="transmembrane region" description="Helical" evidence="6">
    <location>
        <begin position="266"/>
        <end position="291"/>
    </location>
</feature>
<feature type="transmembrane region" description="Helical" evidence="6">
    <location>
        <begin position="113"/>
        <end position="137"/>
    </location>
</feature>
<comment type="subcellular location">
    <subcellularLocation>
        <location evidence="1">Cell membrane</location>
        <topology evidence="1">Multi-pass membrane protein</topology>
    </subcellularLocation>
</comment>
<keyword evidence="2" id="KW-1003">Cell membrane</keyword>
<feature type="transmembrane region" description="Helical" evidence="6">
    <location>
        <begin position="380"/>
        <end position="397"/>
    </location>
</feature>
<evidence type="ECO:0000256" key="4">
    <source>
        <dbReference type="ARBA" id="ARBA00022989"/>
    </source>
</evidence>
<evidence type="ECO:0000313" key="8">
    <source>
        <dbReference type="Proteomes" id="UP001235840"/>
    </source>
</evidence>
<evidence type="ECO:0000256" key="2">
    <source>
        <dbReference type="ARBA" id="ARBA00022475"/>
    </source>
</evidence>
<protein>
    <submittedName>
        <fullName evidence="7">O-antigen/teichoic acid export membrane protein</fullName>
    </submittedName>
</protein>
<keyword evidence="5 6" id="KW-0472">Membrane</keyword>
<comment type="caution">
    <text evidence="7">The sequence shown here is derived from an EMBL/GenBank/DDBJ whole genome shotgun (WGS) entry which is preliminary data.</text>
</comment>
<feature type="transmembrane region" description="Helical" evidence="6">
    <location>
        <begin position="40"/>
        <end position="64"/>
    </location>
</feature>
<feature type="transmembrane region" description="Helical" evidence="6">
    <location>
        <begin position="311"/>
        <end position="330"/>
    </location>
</feature>
<evidence type="ECO:0000256" key="6">
    <source>
        <dbReference type="SAM" id="Phobius"/>
    </source>
</evidence>
<sequence length="450" mass="50795">MSTLIKGSILLVLAAFIGECLEFVINMVLSRELGEEGLGLYMAIFPTIMFLAVIASMQLPISISKAVAEKDQVYHRGMLQHTIQFIFYFTIAMLLVALIVLPLLPIFHNYHPLLRWLLILLVPLISFSAIASGYFMGAQHMGKIAFANVLRRVVQLVLLIFIFRLFHVDTEFSILLALCVLIATEFVEFLYLFTRFMLEMRKLKQQPSLPISRKTVLRALFAVSIPATGLRIFHAASFAIKPFLIQAALIRSGMFEEMALIQYGKLAGVAFTIGFFPAFIAHSLLIVLIPIVSEKYANRELPELQSLLKKILFVTLLYAIPVCFVFYLFAEQLTGLFFDAFSAVGYLKLLIPYFFFHYFIIPMQAFLIGLGLVKDAFIHSVYTTTISFIAMFVLGSMPQLQMSGIIMGMNASAVLLSILHFISIRGRLAQPQSWKLSELRLKQAKLSKQN</sequence>
<dbReference type="RefSeq" id="WP_307396716.1">
    <property type="nucleotide sequence ID" value="NZ_BAAADK010000032.1"/>
</dbReference>
<feature type="transmembrane region" description="Helical" evidence="6">
    <location>
        <begin position="149"/>
        <end position="166"/>
    </location>
</feature>
<dbReference type="Pfam" id="PF01943">
    <property type="entry name" value="Polysacc_synt"/>
    <property type="match status" value="1"/>
</dbReference>
<proteinExistence type="predicted"/>
<dbReference type="InterPro" id="IPR002797">
    <property type="entry name" value="Polysacc_synth"/>
</dbReference>
<dbReference type="PANTHER" id="PTHR30250:SF11">
    <property type="entry name" value="O-ANTIGEN TRANSPORTER-RELATED"/>
    <property type="match status" value="1"/>
</dbReference>
<accession>A0ABT9W326</accession>
<feature type="transmembrane region" description="Helical" evidence="6">
    <location>
        <begin position="85"/>
        <end position="107"/>
    </location>
</feature>
<keyword evidence="4 6" id="KW-1133">Transmembrane helix</keyword>
<name>A0ABT9W326_9BACI</name>
<dbReference type="Proteomes" id="UP001235840">
    <property type="component" value="Unassembled WGS sequence"/>
</dbReference>
<gene>
    <name evidence="7" type="ORF">J2S11_003568</name>
</gene>
<evidence type="ECO:0000256" key="3">
    <source>
        <dbReference type="ARBA" id="ARBA00022692"/>
    </source>
</evidence>
<feature type="transmembrane region" description="Helical" evidence="6">
    <location>
        <begin position="403"/>
        <end position="422"/>
    </location>
</feature>
<evidence type="ECO:0000256" key="1">
    <source>
        <dbReference type="ARBA" id="ARBA00004651"/>
    </source>
</evidence>
<dbReference type="InterPro" id="IPR050833">
    <property type="entry name" value="Poly_Biosynth_Transport"/>
</dbReference>
<reference evidence="7 8" key="1">
    <citation type="submission" date="2023-07" db="EMBL/GenBank/DDBJ databases">
        <title>Genomic Encyclopedia of Type Strains, Phase IV (KMG-IV): sequencing the most valuable type-strain genomes for metagenomic binning, comparative biology and taxonomic classification.</title>
        <authorList>
            <person name="Goeker M."/>
        </authorList>
    </citation>
    <scope>NUCLEOTIDE SEQUENCE [LARGE SCALE GENOMIC DNA]</scope>
    <source>
        <strain evidence="7 8">DSM 12751</strain>
    </source>
</reference>
<feature type="transmembrane region" description="Helical" evidence="6">
    <location>
        <begin position="172"/>
        <end position="194"/>
    </location>
</feature>
<dbReference type="PANTHER" id="PTHR30250">
    <property type="entry name" value="PST FAMILY PREDICTED COLANIC ACID TRANSPORTER"/>
    <property type="match status" value="1"/>
</dbReference>
<keyword evidence="8" id="KW-1185">Reference proteome</keyword>
<keyword evidence="3 6" id="KW-0812">Transmembrane</keyword>
<feature type="transmembrane region" description="Helical" evidence="6">
    <location>
        <begin position="350"/>
        <end position="373"/>
    </location>
</feature>
<organism evidence="7 8">
    <name type="scientific">Caldalkalibacillus horti</name>
    <dbReference type="NCBI Taxonomy" id="77523"/>
    <lineage>
        <taxon>Bacteria</taxon>
        <taxon>Bacillati</taxon>
        <taxon>Bacillota</taxon>
        <taxon>Bacilli</taxon>
        <taxon>Bacillales</taxon>
        <taxon>Bacillaceae</taxon>
        <taxon>Caldalkalibacillus</taxon>
    </lineage>
</organism>
<evidence type="ECO:0000313" key="7">
    <source>
        <dbReference type="EMBL" id="MDQ0167641.1"/>
    </source>
</evidence>
<evidence type="ECO:0000256" key="5">
    <source>
        <dbReference type="ARBA" id="ARBA00023136"/>
    </source>
</evidence>